<gene>
    <name evidence="2" type="ORF">G3N56_19170</name>
</gene>
<dbReference type="InterPro" id="IPR007159">
    <property type="entry name" value="SpoVT-AbrB_dom"/>
</dbReference>
<evidence type="ECO:0000259" key="1">
    <source>
        <dbReference type="SMART" id="SM00966"/>
    </source>
</evidence>
<dbReference type="PANTHER" id="PTHR40516:SF1">
    <property type="entry name" value="ANTITOXIN CHPS-RELATED"/>
    <property type="match status" value="1"/>
</dbReference>
<dbReference type="SMART" id="SM00966">
    <property type="entry name" value="SpoVT_AbrB"/>
    <property type="match status" value="1"/>
</dbReference>
<dbReference type="InterPro" id="IPR039052">
    <property type="entry name" value="Antitox_PemI-like"/>
</dbReference>
<dbReference type="InterPro" id="IPR037914">
    <property type="entry name" value="SpoVT-AbrB_sf"/>
</dbReference>
<dbReference type="EMBL" id="JAAGRQ010000153">
    <property type="protein sequence ID" value="NDY58862.1"/>
    <property type="molecule type" value="Genomic_DNA"/>
</dbReference>
<dbReference type="Proteomes" id="UP000469724">
    <property type="component" value="Unassembled WGS sequence"/>
</dbReference>
<keyword evidence="2" id="KW-0238">DNA-binding</keyword>
<dbReference type="PANTHER" id="PTHR40516">
    <property type="entry name" value="ANTITOXIN CHPS-RELATED"/>
    <property type="match status" value="1"/>
</dbReference>
<proteinExistence type="predicted"/>
<evidence type="ECO:0000313" key="2">
    <source>
        <dbReference type="EMBL" id="NDY58862.1"/>
    </source>
</evidence>
<feature type="domain" description="SpoVT-AbrB" evidence="1">
    <location>
        <begin position="6"/>
        <end position="51"/>
    </location>
</feature>
<dbReference type="SUPFAM" id="SSF89447">
    <property type="entry name" value="AbrB/MazE/MraZ-like"/>
    <property type="match status" value="1"/>
</dbReference>
<organism evidence="2 3">
    <name type="scientific">Desulfolutivibrio sulfodismutans</name>
    <dbReference type="NCBI Taxonomy" id="63561"/>
    <lineage>
        <taxon>Bacteria</taxon>
        <taxon>Pseudomonadati</taxon>
        <taxon>Thermodesulfobacteriota</taxon>
        <taxon>Desulfovibrionia</taxon>
        <taxon>Desulfovibrionales</taxon>
        <taxon>Desulfovibrionaceae</taxon>
        <taxon>Desulfolutivibrio</taxon>
    </lineage>
</organism>
<keyword evidence="3" id="KW-1185">Reference proteome</keyword>
<dbReference type="GO" id="GO:0003677">
    <property type="term" value="F:DNA binding"/>
    <property type="evidence" value="ECO:0007669"/>
    <property type="project" value="UniProtKB-KW"/>
</dbReference>
<dbReference type="Pfam" id="PF04014">
    <property type="entry name" value="MazE_antitoxin"/>
    <property type="match status" value="1"/>
</dbReference>
<evidence type="ECO:0000313" key="3">
    <source>
        <dbReference type="Proteomes" id="UP000469724"/>
    </source>
</evidence>
<name>A0A7K3NRN8_9BACT</name>
<dbReference type="AlphaFoldDB" id="A0A7K3NRN8"/>
<accession>A0A7K3NRN8</accession>
<protein>
    <submittedName>
        <fullName evidence="2">AbrB/MazE/SpoVT family DNA-binding domain-containing protein</fullName>
    </submittedName>
</protein>
<sequence>METLVSRRGNSLGLRIPKALAAEAGLSPGDAVRIDRTPEGLMIMKVRQRPKMSLAELLARVTADNRHEAVGWGGPSGRELL</sequence>
<dbReference type="RefSeq" id="WP_163303925.1">
    <property type="nucleotide sequence ID" value="NZ_JAAGRQ010000153.1"/>
</dbReference>
<dbReference type="Gene3D" id="2.10.260.10">
    <property type="match status" value="1"/>
</dbReference>
<comment type="caution">
    <text evidence="2">The sequence shown here is derived from an EMBL/GenBank/DDBJ whole genome shotgun (WGS) entry which is preliminary data.</text>
</comment>
<reference evidence="2 3" key="1">
    <citation type="submission" date="2020-02" db="EMBL/GenBank/DDBJ databases">
        <title>Comparative genomics of sulfur disproportionating microorganisms.</title>
        <authorList>
            <person name="Ward L.M."/>
            <person name="Bertran E."/>
            <person name="Johnston D.T."/>
        </authorList>
    </citation>
    <scope>NUCLEOTIDE SEQUENCE [LARGE SCALE GENOMIC DNA]</scope>
    <source>
        <strain evidence="2 3">DSM 3696</strain>
    </source>
</reference>
<dbReference type="GO" id="GO:0097351">
    <property type="term" value="F:toxin sequestering activity"/>
    <property type="evidence" value="ECO:0007669"/>
    <property type="project" value="InterPro"/>
</dbReference>